<dbReference type="InterPro" id="IPR037682">
    <property type="entry name" value="TonB_C"/>
</dbReference>
<keyword evidence="2 6" id="KW-0812">Transmembrane</keyword>
<feature type="transmembrane region" description="Helical" evidence="6">
    <location>
        <begin position="20"/>
        <end position="40"/>
    </location>
</feature>
<feature type="domain" description="TonB C-terminal" evidence="7">
    <location>
        <begin position="151"/>
        <end position="244"/>
    </location>
</feature>
<dbReference type="Proteomes" id="UP001197214">
    <property type="component" value="Unassembled WGS sequence"/>
</dbReference>
<keyword evidence="9" id="KW-1185">Reference proteome</keyword>
<keyword evidence="4 6" id="KW-0472">Membrane</keyword>
<evidence type="ECO:0000256" key="4">
    <source>
        <dbReference type="ARBA" id="ARBA00023136"/>
    </source>
</evidence>
<dbReference type="EMBL" id="JAHWZX010000006">
    <property type="protein sequence ID" value="MBW4330887.1"/>
    <property type="molecule type" value="Genomic_DNA"/>
</dbReference>
<proteinExistence type="predicted"/>
<feature type="compositionally biased region" description="Low complexity" evidence="5">
    <location>
        <begin position="112"/>
        <end position="125"/>
    </location>
</feature>
<comment type="caution">
    <text evidence="8">The sequence shown here is derived from an EMBL/GenBank/DDBJ whole genome shotgun (WGS) entry which is preliminary data.</text>
</comment>
<feature type="compositionally biased region" description="Low complexity" evidence="5">
    <location>
        <begin position="74"/>
        <end position="89"/>
    </location>
</feature>
<reference evidence="8 9" key="1">
    <citation type="submission" date="2021-07" db="EMBL/GenBank/DDBJ databases">
        <title>Stakelama flava sp. nov., a novel endophytic bacterium isolated from branch of Kandelia candel.</title>
        <authorList>
            <person name="Tuo L."/>
        </authorList>
    </citation>
    <scope>NUCLEOTIDE SEQUENCE [LARGE SCALE GENOMIC DNA]</scope>
    <source>
        <strain evidence="8 9">CBK3Z-3</strain>
    </source>
</reference>
<sequence length="244" mass="25099">MTWADMGDIDWKRLRDRHGAPALASAASITLLAVLLIIGLRVPLPHRIDDSLSLFTVTPPPAPPPVRPHTGTSTAAPAKTAPPAKKADPVSLAAPAPIIPLKLTPPAPPVPGYGAQSSAGAAHAGSGSGAGGVGSGRGSGDGGSGTGTGLAAPSERIAGAITPGDYPAAARRANAQGTVIVTYRVETDGRARDCRIMASSGNTALDQTTCRLIEKRFRFRPARDSTGEPIAETRGWQQRWWFAP</sequence>
<evidence type="ECO:0000313" key="9">
    <source>
        <dbReference type="Proteomes" id="UP001197214"/>
    </source>
</evidence>
<evidence type="ECO:0000259" key="7">
    <source>
        <dbReference type="PROSITE" id="PS52015"/>
    </source>
</evidence>
<organism evidence="8 9">
    <name type="scientific">Stakelama flava</name>
    <dbReference type="NCBI Taxonomy" id="2860338"/>
    <lineage>
        <taxon>Bacteria</taxon>
        <taxon>Pseudomonadati</taxon>
        <taxon>Pseudomonadota</taxon>
        <taxon>Alphaproteobacteria</taxon>
        <taxon>Sphingomonadales</taxon>
        <taxon>Sphingomonadaceae</taxon>
        <taxon>Stakelama</taxon>
    </lineage>
</organism>
<name>A0ABS6XL04_9SPHN</name>
<evidence type="ECO:0000256" key="3">
    <source>
        <dbReference type="ARBA" id="ARBA00022989"/>
    </source>
</evidence>
<dbReference type="InterPro" id="IPR006260">
    <property type="entry name" value="TonB/TolA_C"/>
</dbReference>
<feature type="compositionally biased region" description="Gly residues" evidence="5">
    <location>
        <begin position="126"/>
        <end position="148"/>
    </location>
</feature>
<protein>
    <submittedName>
        <fullName evidence="8">Energy transducer TonB</fullName>
    </submittedName>
</protein>
<dbReference type="RefSeq" id="WP_219238006.1">
    <property type="nucleotide sequence ID" value="NZ_JAHWZX010000006.1"/>
</dbReference>
<dbReference type="NCBIfam" id="TIGR01352">
    <property type="entry name" value="tonB_Cterm"/>
    <property type="match status" value="1"/>
</dbReference>
<evidence type="ECO:0000313" key="8">
    <source>
        <dbReference type="EMBL" id="MBW4330887.1"/>
    </source>
</evidence>
<evidence type="ECO:0000256" key="2">
    <source>
        <dbReference type="ARBA" id="ARBA00022692"/>
    </source>
</evidence>
<keyword evidence="3 6" id="KW-1133">Transmembrane helix</keyword>
<dbReference type="PROSITE" id="PS52015">
    <property type="entry name" value="TONB_CTD"/>
    <property type="match status" value="1"/>
</dbReference>
<accession>A0ABS6XL04</accession>
<evidence type="ECO:0000256" key="5">
    <source>
        <dbReference type="SAM" id="MobiDB-lite"/>
    </source>
</evidence>
<feature type="region of interest" description="Disordered" evidence="5">
    <location>
        <begin position="109"/>
        <end position="151"/>
    </location>
</feature>
<evidence type="ECO:0000256" key="1">
    <source>
        <dbReference type="ARBA" id="ARBA00004167"/>
    </source>
</evidence>
<evidence type="ECO:0000256" key="6">
    <source>
        <dbReference type="SAM" id="Phobius"/>
    </source>
</evidence>
<comment type="subcellular location">
    <subcellularLocation>
        <location evidence="1">Membrane</location>
        <topology evidence="1">Single-pass membrane protein</topology>
    </subcellularLocation>
</comment>
<gene>
    <name evidence="8" type="ORF">KY084_08360</name>
</gene>
<feature type="region of interest" description="Disordered" evidence="5">
    <location>
        <begin position="59"/>
        <end position="89"/>
    </location>
</feature>
<dbReference type="Pfam" id="PF03544">
    <property type="entry name" value="TonB_C"/>
    <property type="match status" value="1"/>
</dbReference>